<dbReference type="SUPFAM" id="SSF52540">
    <property type="entry name" value="P-loop containing nucleoside triphosphate hydrolases"/>
    <property type="match status" value="1"/>
</dbReference>
<dbReference type="SUPFAM" id="SSF48019">
    <property type="entry name" value="post-AAA+ oligomerization domain-like"/>
    <property type="match status" value="1"/>
</dbReference>
<dbReference type="OrthoDB" id="4962at10239"/>
<evidence type="ECO:0000256" key="2">
    <source>
        <dbReference type="ARBA" id="ARBA00022741"/>
    </source>
</evidence>
<proteinExistence type="predicted"/>
<dbReference type="Gene3D" id="1.20.272.10">
    <property type="match status" value="1"/>
</dbReference>
<dbReference type="GO" id="GO:0003689">
    <property type="term" value="F:DNA clamp loader activity"/>
    <property type="evidence" value="ECO:0007669"/>
    <property type="project" value="TreeGrafter"/>
</dbReference>
<keyword evidence="1" id="KW-0235">DNA replication</keyword>
<accession>A0A0N9R0E7</accession>
<evidence type="ECO:0000313" key="5">
    <source>
        <dbReference type="EMBL" id="ALH22956.1"/>
    </source>
</evidence>
<feature type="domain" description="AAA+ ATPase" evidence="4">
    <location>
        <begin position="34"/>
        <end position="166"/>
    </location>
</feature>
<dbReference type="InterPro" id="IPR008921">
    <property type="entry name" value="DNA_pol3_clamp-load_cplx_C"/>
</dbReference>
<name>A0A0N9R0E7_9VIRU</name>
<dbReference type="Gene3D" id="3.40.50.300">
    <property type="entry name" value="P-loop containing nucleotide triphosphate hydrolases"/>
    <property type="match status" value="1"/>
</dbReference>
<keyword evidence="6" id="KW-1185">Reference proteome</keyword>
<dbReference type="PANTHER" id="PTHR11669:SF20">
    <property type="entry name" value="REPLICATION FACTOR C SUBUNIT 4"/>
    <property type="match status" value="1"/>
</dbReference>
<dbReference type="Pfam" id="PF08542">
    <property type="entry name" value="Rep_fac_C"/>
    <property type="match status" value="1"/>
</dbReference>
<evidence type="ECO:0000259" key="4">
    <source>
        <dbReference type="SMART" id="SM00382"/>
    </source>
</evidence>
<dbReference type="InterPro" id="IPR050238">
    <property type="entry name" value="DNA_Rep/Repair_Clamp_Loader"/>
</dbReference>
<dbReference type="InterPro" id="IPR003959">
    <property type="entry name" value="ATPase_AAA_core"/>
</dbReference>
<dbReference type="InterPro" id="IPR013748">
    <property type="entry name" value="Rep_factorC_C"/>
</dbReference>
<sequence length="317" mass="37037">MDQPFIYKYRPKKLKDFEMSNTIIELLETLIDSDILNILLVGNSGSGKSSLINCIIKSYYNDNYSSENILTINSLKDQGISYYRSDVKTFCQTMCTIPNRKKIVILDDIDYINEQSQQVFRNCIDKYSKNVCFIASCSNIQKVIDSYQSRVLIIKIKPVEILYLNNIINKICIIENIEIEDKAKEFILSLCNNLVRTLISYLEKFKLLNILVTYDIAVNTCTNISFNDFNKYIKLCIDNDLSKAVELLYNIYDRGYSVIDILDNLYLFVKTTDILEEESKYIIIKYICKYITIFYNIHENEIELALLTNNLITYLKK</sequence>
<dbReference type="PANTHER" id="PTHR11669">
    <property type="entry name" value="REPLICATION FACTOR C / DNA POLYMERASE III GAMMA-TAU SUBUNIT"/>
    <property type="match status" value="1"/>
</dbReference>
<protein>
    <submittedName>
        <fullName evidence="5">Replication factor C small subunit</fullName>
    </submittedName>
</protein>
<evidence type="ECO:0000256" key="1">
    <source>
        <dbReference type="ARBA" id="ARBA00022705"/>
    </source>
</evidence>
<dbReference type="CDD" id="cd00009">
    <property type="entry name" value="AAA"/>
    <property type="match status" value="1"/>
</dbReference>
<dbReference type="GO" id="GO:0016887">
    <property type="term" value="F:ATP hydrolysis activity"/>
    <property type="evidence" value="ECO:0007669"/>
    <property type="project" value="InterPro"/>
</dbReference>
<dbReference type="SMART" id="SM00382">
    <property type="entry name" value="AAA"/>
    <property type="match status" value="1"/>
</dbReference>
<organism evidence="5 6">
    <name type="scientific">Chrysochromulina ericina virus CeV-01B</name>
    <dbReference type="NCBI Taxonomy" id="3070830"/>
    <lineage>
        <taxon>Viruses</taxon>
        <taxon>Varidnaviria</taxon>
        <taxon>Bamfordvirae</taxon>
        <taxon>Nucleocytoviricota</taxon>
        <taxon>Megaviricetes</taxon>
        <taxon>Imitervirales</taxon>
        <taxon>Mesomimiviridae</taxon>
        <taxon>Tethysvirus</taxon>
        <taxon>Tethysvirus raunefjordenense</taxon>
    </lineage>
</organism>
<reference evidence="5 6" key="1">
    <citation type="journal article" date="2015" name="Genome Announc.">
        <title>The 474-Kilobase-Pair Complete Genome Sequence of CeV-01B, a Virus Infecting Haptolina (Chrysochromulina) ericina (Prymnesiophyceae).</title>
        <authorList>
            <person name="Gallot-Lavallee L."/>
            <person name="Pagarete A."/>
            <person name="Legendre M."/>
            <person name="Santini S."/>
            <person name="Sandaa R.A."/>
            <person name="Himmelbauer H."/>
            <person name="Ogata H."/>
            <person name="Bratbak G."/>
            <person name="Claverie J.M."/>
        </authorList>
    </citation>
    <scope>NUCLEOTIDE SEQUENCE [LARGE SCALE GENOMIC DNA]</scope>
    <source>
        <strain evidence="5">CeV-01B</strain>
    </source>
</reference>
<dbReference type="InterPro" id="IPR027417">
    <property type="entry name" value="P-loop_NTPase"/>
</dbReference>
<dbReference type="Pfam" id="PF00004">
    <property type="entry name" value="AAA"/>
    <property type="match status" value="1"/>
</dbReference>
<dbReference type="GO" id="GO:0005524">
    <property type="term" value="F:ATP binding"/>
    <property type="evidence" value="ECO:0007669"/>
    <property type="project" value="UniProtKB-KW"/>
</dbReference>
<evidence type="ECO:0000313" key="6">
    <source>
        <dbReference type="Proteomes" id="UP000203826"/>
    </source>
</evidence>
<keyword evidence="3" id="KW-0067">ATP-binding</keyword>
<dbReference type="Proteomes" id="UP000203826">
    <property type="component" value="Segment"/>
</dbReference>
<dbReference type="GO" id="GO:0003677">
    <property type="term" value="F:DNA binding"/>
    <property type="evidence" value="ECO:0007669"/>
    <property type="project" value="InterPro"/>
</dbReference>
<dbReference type="KEGG" id="vg:26048917"/>
<dbReference type="EMBL" id="KT820662">
    <property type="protein sequence ID" value="ALH22956.1"/>
    <property type="molecule type" value="Genomic_DNA"/>
</dbReference>
<dbReference type="GO" id="GO:0006261">
    <property type="term" value="P:DNA-templated DNA replication"/>
    <property type="evidence" value="ECO:0007669"/>
    <property type="project" value="TreeGrafter"/>
</dbReference>
<keyword evidence="2" id="KW-0547">Nucleotide-binding</keyword>
<dbReference type="InterPro" id="IPR003593">
    <property type="entry name" value="AAA+_ATPase"/>
</dbReference>
<dbReference type="GO" id="GO:0006281">
    <property type="term" value="P:DNA repair"/>
    <property type="evidence" value="ECO:0007669"/>
    <property type="project" value="TreeGrafter"/>
</dbReference>
<gene>
    <name evidence="5" type="ORF">ceV_050</name>
</gene>
<evidence type="ECO:0000256" key="3">
    <source>
        <dbReference type="ARBA" id="ARBA00022840"/>
    </source>
</evidence>